<evidence type="ECO:0000313" key="2">
    <source>
        <dbReference type="Proteomes" id="UP000232883"/>
    </source>
</evidence>
<reference evidence="1 2" key="1">
    <citation type="submission" date="2017-11" db="EMBL/GenBank/DDBJ databases">
        <title>Taxonomic description and genome sequences of Spirosoma HA7 sp. nov., isolated from pollen microhabitat of Corylus avellana.</title>
        <authorList>
            <person name="Ambika Manirajan B."/>
            <person name="Suarez C."/>
            <person name="Ratering S."/>
            <person name="Geissler-Plaum R."/>
            <person name="Cardinale M."/>
            <person name="Sylvia S."/>
        </authorList>
    </citation>
    <scope>NUCLEOTIDE SEQUENCE [LARGE SCALE GENOMIC DNA]</scope>
    <source>
        <strain evidence="1 2">HA7</strain>
    </source>
</reference>
<gene>
    <name evidence="1" type="ORF">CWM47_17555</name>
</gene>
<name>A0A2K8Z0R5_9BACT</name>
<accession>A0A2K8Z0R5</accession>
<keyword evidence="2" id="KW-1185">Reference proteome</keyword>
<dbReference type="InterPro" id="IPR011006">
    <property type="entry name" value="CheY-like_superfamily"/>
</dbReference>
<dbReference type="RefSeq" id="WP_100989543.1">
    <property type="nucleotide sequence ID" value="NZ_CP025096.1"/>
</dbReference>
<proteinExistence type="predicted"/>
<dbReference type="AlphaFoldDB" id="A0A2K8Z0R5"/>
<dbReference type="EMBL" id="CP025096">
    <property type="protein sequence ID" value="AUD03476.1"/>
    <property type="molecule type" value="Genomic_DNA"/>
</dbReference>
<dbReference type="KEGG" id="spir:CWM47_17555"/>
<evidence type="ECO:0000313" key="1">
    <source>
        <dbReference type="EMBL" id="AUD03476.1"/>
    </source>
</evidence>
<dbReference type="SUPFAM" id="SSF52172">
    <property type="entry name" value="CheY-like"/>
    <property type="match status" value="1"/>
</dbReference>
<dbReference type="Proteomes" id="UP000232883">
    <property type="component" value="Chromosome"/>
</dbReference>
<evidence type="ECO:0008006" key="3">
    <source>
        <dbReference type="Google" id="ProtNLM"/>
    </source>
</evidence>
<dbReference type="Gene3D" id="3.40.50.2300">
    <property type="match status" value="1"/>
</dbReference>
<organism evidence="1 2">
    <name type="scientific">Spirosoma pollinicola</name>
    <dbReference type="NCBI Taxonomy" id="2057025"/>
    <lineage>
        <taxon>Bacteria</taxon>
        <taxon>Pseudomonadati</taxon>
        <taxon>Bacteroidota</taxon>
        <taxon>Cytophagia</taxon>
        <taxon>Cytophagales</taxon>
        <taxon>Cytophagaceae</taxon>
        <taxon>Spirosoma</taxon>
    </lineage>
</organism>
<protein>
    <recommendedName>
        <fullName evidence="3">Response regulatory domain-containing protein</fullName>
    </recommendedName>
</protein>
<sequence length="124" mass="13820">MSDHHPEAINRLPFTLLVDPDPDSYLLLSGLLSRLGLTPRLTKSLEEARLLMQQQEIVVALVNEPPQGTALRLLTDSKQMTPSPKVILMNASGTLEVERSMALGRIIIWRSLLQEQSSSKPLPR</sequence>